<protein>
    <submittedName>
        <fullName evidence="1">Uncharacterized protein</fullName>
    </submittedName>
</protein>
<reference evidence="1 2" key="1">
    <citation type="journal article" date="2018" name="PLoS ONE">
        <title>The draft genome of Kipferlia bialata reveals reductive genome evolution in fornicate parasites.</title>
        <authorList>
            <person name="Tanifuji G."/>
            <person name="Takabayashi S."/>
            <person name="Kume K."/>
            <person name="Takagi M."/>
            <person name="Nakayama T."/>
            <person name="Kamikawa R."/>
            <person name="Inagaki Y."/>
            <person name="Hashimoto T."/>
        </authorList>
    </citation>
    <scope>NUCLEOTIDE SEQUENCE [LARGE SCALE GENOMIC DNA]</scope>
    <source>
        <strain evidence="1">NY0173</strain>
    </source>
</reference>
<keyword evidence="2" id="KW-1185">Reference proteome</keyword>
<dbReference type="Proteomes" id="UP000265618">
    <property type="component" value="Unassembled WGS sequence"/>
</dbReference>
<dbReference type="AlphaFoldDB" id="A0A9K3GJI8"/>
<dbReference type="SUPFAM" id="SSF117281">
    <property type="entry name" value="Kelch motif"/>
    <property type="match status" value="1"/>
</dbReference>
<sequence length="321" mass="35526">MAPKKWYLSCREINLGRGRVEYPTVATYYHNTILAASSLGQVDRFTVDPATLAVTDVVQLMAPLVGGVNRVVHPVLVSDTNTTVLVTTIVLVQRLPNGVRDYTPSPLEVRVFYPDSGVKRHLVYSEGAKWPQPRFLYSTAVVNETLVVLGGFNRGSAADVPGDRRVYQDMWCLDLQHLDSTDPWRVVALKSRLAQELCSPKLRASSNMGDSISRFYGPHSISVSLSGTVALTPGVMIDDPTIPRRLNWDFAVNVGPFTCLFGSVIGHTLEGEDEGTHCVYMYDRVSGDTTLYEPLPFPYQVISACMLNPTTMLVVQEERTL</sequence>
<comment type="caution">
    <text evidence="1">The sequence shown here is derived from an EMBL/GenBank/DDBJ whole genome shotgun (WGS) entry which is preliminary data.</text>
</comment>
<proteinExistence type="predicted"/>
<dbReference type="InterPro" id="IPR015915">
    <property type="entry name" value="Kelch-typ_b-propeller"/>
</dbReference>
<dbReference type="EMBL" id="BDIP01001504">
    <property type="protein sequence ID" value="GIQ84536.1"/>
    <property type="molecule type" value="Genomic_DNA"/>
</dbReference>
<dbReference type="Gene3D" id="2.120.10.80">
    <property type="entry name" value="Kelch-type beta propeller"/>
    <property type="match status" value="1"/>
</dbReference>
<organism evidence="1 2">
    <name type="scientific">Kipferlia bialata</name>
    <dbReference type="NCBI Taxonomy" id="797122"/>
    <lineage>
        <taxon>Eukaryota</taxon>
        <taxon>Metamonada</taxon>
        <taxon>Carpediemonas-like organisms</taxon>
        <taxon>Kipferlia</taxon>
    </lineage>
</organism>
<feature type="non-terminal residue" evidence="1">
    <location>
        <position position="1"/>
    </location>
</feature>
<name>A0A9K3GJI8_9EUKA</name>
<evidence type="ECO:0000313" key="1">
    <source>
        <dbReference type="EMBL" id="GIQ84536.1"/>
    </source>
</evidence>
<accession>A0A9K3GJI8</accession>
<evidence type="ECO:0000313" key="2">
    <source>
        <dbReference type="Proteomes" id="UP000265618"/>
    </source>
</evidence>
<gene>
    <name evidence="1" type="ORF">KIPB_006046</name>
</gene>